<dbReference type="OrthoDB" id="264354at2759"/>
<evidence type="ECO:0000313" key="1">
    <source>
        <dbReference type="EMBL" id="KAI5060400.1"/>
    </source>
</evidence>
<dbReference type="Gene3D" id="3.40.1740.10">
    <property type="entry name" value="VC0467-like"/>
    <property type="match status" value="1"/>
</dbReference>
<feature type="non-terminal residue" evidence="1">
    <location>
        <position position="1"/>
    </location>
</feature>
<name>A0A9D4Z3Z7_ADICA</name>
<dbReference type="SUPFAM" id="SSF143456">
    <property type="entry name" value="VC0467-like"/>
    <property type="match status" value="1"/>
</dbReference>
<gene>
    <name evidence="1" type="ORF">GOP47_0024820</name>
</gene>
<dbReference type="GO" id="GO:0005829">
    <property type="term" value="C:cytosol"/>
    <property type="evidence" value="ECO:0007669"/>
    <property type="project" value="TreeGrafter"/>
</dbReference>
<organism evidence="1 2">
    <name type="scientific">Adiantum capillus-veneris</name>
    <name type="common">Maidenhair fern</name>
    <dbReference type="NCBI Taxonomy" id="13818"/>
    <lineage>
        <taxon>Eukaryota</taxon>
        <taxon>Viridiplantae</taxon>
        <taxon>Streptophyta</taxon>
        <taxon>Embryophyta</taxon>
        <taxon>Tracheophyta</taxon>
        <taxon>Polypodiopsida</taxon>
        <taxon>Polypodiidae</taxon>
        <taxon>Polypodiales</taxon>
        <taxon>Pteridineae</taxon>
        <taxon>Pteridaceae</taxon>
        <taxon>Vittarioideae</taxon>
        <taxon>Adiantum</taxon>
    </lineage>
</organism>
<reference evidence="1" key="1">
    <citation type="submission" date="2021-01" db="EMBL/GenBank/DDBJ databases">
        <title>Adiantum capillus-veneris genome.</title>
        <authorList>
            <person name="Fang Y."/>
            <person name="Liao Q."/>
        </authorList>
    </citation>
    <scope>NUCLEOTIDE SEQUENCE</scope>
    <source>
        <strain evidence="1">H3</strain>
        <tissue evidence="1">Leaf</tissue>
    </source>
</reference>
<evidence type="ECO:0000313" key="2">
    <source>
        <dbReference type="Proteomes" id="UP000886520"/>
    </source>
</evidence>
<keyword evidence="2" id="KW-1185">Reference proteome</keyword>
<comment type="caution">
    <text evidence="1">The sequence shown here is derived from an EMBL/GenBank/DDBJ whole genome shotgun (WGS) entry which is preliminary data.</text>
</comment>
<dbReference type="InterPro" id="IPR003774">
    <property type="entry name" value="AlgH-like"/>
</dbReference>
<proteinExistence type="predicted"/>
<sequence length="326" mass="36255">TQAFVHFKCLRKWQTAVMASRRPSANYSPALICSVCTQKFSVAPPRPALLVRIWKGLTSYSYEVAGLCIVLCACYLALAGHNLHSLLEELGSGLMLAREVFPCSFRFTMLEEKCSSRTCSLFGSRWGAGRLNLNPGTLLVATPAMPSPFFFGSVVLLYEHKRCSGSRGLVLNMQSEETRIDDWEKKLAPTINNPAALGRIAHGTGGPVAQHDWMMLNRCTCCGSLASKDSHCPSQIDSDSKLVHSKDWGQELLPGVFLGRDVSPVFLHAKDEPNIFNHQVLHGHAEWFVGQLWSEVKRGLWITKQNASEILLSTPPHDLWHVLLRE</sequence>
<dbReference type="PANTHER" id="PTHR30327">
    <property type="entry name" value="UNCHARACTERIZED PROTEIN YQGE"/>
    <property type="match status" value="1"/>
</dbReference>
<dbReference type="Pfam" id="PF02622">
    <property type="entry name" value="DUF179"/>
    <property type="match status" value="1"/>
</dbReference>
<dbReference type="AlphaFoldDB" id="A0A9D4Z3Z7"/>
<protein>
    <submittedName>
        <fullName evidence="1">Uncharacterized protein</fullName>
    </submittedName>
</protein>
<dbReference type="Proteomes" id="UP000886520">
    <property type="component" value="Chromosome 24"/>
</dbReference>
<dbReference type="EMBL" id="JABFUD020000024">
    <property type="protein sequence ID" value="KAI5060400.1"/>
    <property type="molecule type" value="Genomic_DNA"/>
</dbReference>
<dbReference type="PANTHER" id="PTHR30327:SF1">
    <property type="entry name" value="UPF0301 PROTEIN YQGE"/>
    <property type="match status" value="1"/>
</dbReference>
<accession>A0A9D4Z3Z7</accession>